<dbReference type="OrthoDB" id="9802050at2"/>
<dbReference type="GO" id="GO:0016787">
    <property type="term" value="F:hydrolase activity"/>
    <property type="evidence" value="ECO:0007669"/>
    <property type="project" value="UniProtKB-KW"/>
</dbReference>
<name>A0A437MPV5_9PROT</name>
<evidence type="ECO:0000313" key="1">
    <source>
        <dbReference type="EMBL" id="RVT99670.1"/>
    </source>
</evidence>
<dbReference type="EMBL" id="SACL01000001">
    <property type="protein sequence ID" value="RVT99670.1"/>
    <property type="molecule type" value="Genomic_DNA"/>
</dbReference>
<gene>
    <name evidence="1" type="ORF">EOD42_03405</name>
</gene>
<reference evidence="1 2" key="1">
    <citation type="submission" date="2019-01" db="EMBL/GenBank/DDBJ databases">
        <authorList>
            <person name="Chen W.-M."/>
        </authorList>
    </citation>
    <scope>NUCLEOTIDE SEQUENCE [LARGE SCALE GENOMIC DNA]</scope>
    <source>
        <strain evidence="1 2">CCP-6</strain>
    </source>
</reference>
<dbReference type="SUPFAM" id="SSF53187">
    <property type="entry name" value="Zn-dependent exopeptidases"/>
    <property type="match status" value="1"/>
</dbReference>
<protein>
    <submittedName>
        <fullName evidence="1">N-formylglutamate amidohydrolase</fullName>
    </submittedName>
</protein>
<evidence type="ECO:0000313" key="2">
    <source>
        <dbReference type="Proteomes" id="UP000282957"/>
    </source>
</evidence>
<keyword evidence="2" id="KW-1185">Reference proteome</keyword>
<sequence>MEAGCDAFSLLRPARALSPVIFASGHSGRNYPAEFVAAARLDALALRRSEDCFVDQLFASAPELGAPLLLAHFPRAYCDANREPWELDPAMFEGVLPPWVNSASPRVGAGLGTIARVVSTGEPIYRGKLPFAEAEARVRNCWQPYHAALAALIAETRAQFGVCILIDCHSMPSAPTVYGPLPDMVLGDAHGTTCSPRITRLVEQTLGGFGYRLGRNDPYAGGYVTRHYGRPREAVHVLQLELCRKLYMDEAQIRPNDGMERLAGDLRRLTSTLVGADWGFLG</sequence>
<dbReference type="Proteomes" id="UP000282957">
    <property type="component" value="Unassembled WGS sequence"/>
</dbReference>
<dbReference type="Gene3D" id="3.40.630.40">
    <property type="entry name" value="Zn-dependent exopeptidases"/>
    <property type="match status" value="1"/>
</dbReference>
<proteinExistence type="predicted"/>
<keyword evidence="1" id="KW-0378">Hydrolase</keyword>
<dbReference type="RefSeq" id="WP_127786567.1">
    <property type="nucleotide sequence ID" value="NZ_SACL01000001.1"/>
</dbReference>
<dbReference type="Pfam" id="PF05013">
    <property type="entry name" value="FGase"/>
    <property type="match status" value="1"/>
</dbReference>
<dbReference type="AlphaFoldDB" id="A0A437MPV5"/>
<accession>A0A437MPV5</accession>
<organism evidence="1 2">
    <name type="scientific">Rhodovarius crocodyli</name>
    <dbReference type="NCBI Taxonomy" id="1979269"/>
    <lineage>
        <taxon>Bacteria</taxon>
        <taxon>Pseudomonadati</taxon>
        <taxon>Pseudomonadota</taxon>
        <taxon>Alphaproteobacteria</taxon>
        <taxon>Acetobacterales</taxon>
        <taxon>Roseomonadaceae</taxon>
        <taxon>Rhodovarius</taxon>
    </lineage>
</organism>
<dbReference type="InterPro" id="IPR007709">
    <property type="entry name" value="N-FG_amidohydro"/>
</dbReference>
<comment type="caution">
    <text evidence="1">The sequence shown here is derived from an EMBL/GenBank/DDBJ whole genome shotgun (WGS) entry which is preliminary data.</text>
</comment>